<dbReference type="Proteomes" id="UP000238882">
    <property type="component" value="Unassembled WGS sequence"/>
</dbReference>
<name>A0A2S7WR68_9FLAO</name>
<dbReference type="RefSeq" id="WP_105016543.1">
    <property type="nucleotide sequence ID" value="NZ_MSCN01000001.1"/>
</dbReference>
<dbReference type="EMBL" id="MSCN01000001">
    <property type="protein sequence ID" value="PQJ79946.1"/>
    <property type="molecule type" value="Genomic_DNA"/>
</dbReference>
<dbReference type="OrthoDB" id="1202270at2"/>
<dbReference type="AlphaFoldDB" id="A0A2S7WR68"/>
<sequence>MKPLKNFTALAVILIGIFSFSKVENKKTNTTLDLSKVNVTESLSKLQFDSRSSDYLFYVDTDIIKKIRGASTINAKVYIVEKASGKKNLLASENLQVLNYSGAVSVYEHDNIDNYKSIVLSNGDEFLKTNTKAPFSLSNLLKYESIYRSYISSTNDLLDLERSI</sequence>
<accession>A0A2S7WR68</accession>
<reference evidence="1 2" key="1">
    <citation type="submission" date="2016-12" db="EMBL/GenBank/DDBJ databases">
        <title>Trade-off between light-utilization and light-protection in marine flavobacteria.</title>
        <authorList>
            <person name="Kumagai Y."/>
            <person name="Yoshizawa S."/>
            <person name="Kogure K."/>
            <person name="Iwasaki W."/>
        </authorList>
    </citation>
    <scope>NUCLEOTIDE SEQUENCE [LARGE SCALE GENOMIC DNA]</scope>
    <source>
        <strain evidence="1 2">NBRC 108759</strain>
    </source>
</reference>
<evidence type="ECO:0000313" key="1">
    <source>
        <dbReference type="EMBL" id="PQJ79946.1"/>
    </source>
</evidence>
<organism evidence="1 2">
    <name type="scientific">Polaribacter porphyrae</name>
    <dbReference type="NCBI Taxonomy" id="1137780"/>
    <lineage>
        <taxon>Bacteria</taxon>
        <taxon>Pseudomonadati</taxon>
        <taxon>Bacteroidota</taxon>
        <taxon>Flavobacteriia</taxon>
        <taxon>Flavobacteriales</taxon>
        <taxon>Flavobacteriaceae</taxon>
    </lineage>
</organism>
<evidence type="ECO:0000313" key="2">
    <source>
        <dbReference type="Proteomes" id="UP000238882"/>
    </source>
</evidence>
<comment type="caution">
    <text evidence="1">The sequence shown here is derived from an EMBL/GenBank/DDBJ whole genome shotgun (WGS) entry which is preliminary data.</text>
</comment>
<keyword evidence="2" id="KW-1185">Reference proteome</keyword>
<protein>
    <submittedName>
        <fullName evidence="1">Uncharacterized protein</fullName>
    </submittedName>
</protein>
<gene>
    <name evidence="1" type="ORF">BTO18_12535</name>
</gene>
<proteinExistence type="predicted"/>